<dbReference type="GO" id="GO:0005096">
    <property type="term" value="F:GTPase activator activity"/>
    <property type="evidence" value="ECO:0007669"/>
    <property type="project" value="UniProtKB-KW"/>
</dbReference>
<dbReference type="eggNOG" id="ENOG502SERJ">
    <property type="taxonomic scope" value="Eukaryota"/>
</dbReference>
<dbReference type="GO" id="GO:0005634">
    <property type="term" value="C:nucleus"/>
    <property type="evidence" value="ECO:0007669"/>
    <property type="project" value="TreeGrafter"/>
</dbReference>
<evidence type="ECO:0000256" key="2">
    <source>
        <dbReference type="ARBA" id="ARBA00022614"/>
    </source>
</evidence>
<feature type="region of interest" description="Disordered" evidence="5">
    <location>
        <begin position="1"/>
        <end position="91"/>
    </location>
</feature>
<feature type="compositionally biased region" description="Low complexity" evidence="5">
    <location>
        <begin position="659"/>
        <end position="681"/>
    </location>
</feature>
<keyword evidence="4" id="KW-0175">Coiled coil</keyword>
<sequence>MPPNADIESAPGEPGDDRPAAVVDAGPSSAPLHATSETHHHTTPVHRIRQLAGEPRGRGGSSLVSVGTRPGRPREARIGASRSGRKGSARLSSFPNTIIDLAFQESTEVSSEASAMSAEHAGKRQRGARDGLTAVAINSAETSVTSSADLESMLKQALARIDSLERQHEEMKTSTGRETKALRDDIETLKSINEALEWSLDRLASKVQEGWEYPVTIQPDEYWHNKGYDDEAIVDLKNDFLGKLETTVSELEHGVCDSITVRYVNHDEDLMPHWNALFRSFEYINPYDEGVELCLQSIELNEVVMRQICNHIRHENIREASFENNQFANMRGAIIELENALQSPKLKSLSWYRNPIGSVEDMTLFTRALSQSNTIDELRFTWNGNENTHALLSGVDLSMYKVLNLCGNNLRMNGRTDIQDLIAANPPLVELYLHDNRLNDDDAVLIAQSLGENTHLNYLDVDDNLIQERGMRALYEAVNDTSTLNALSDSNHSCFIDGLSDDFDLEAINLESGANGLYMNRMFKIHKFIAERYRNGGGNVPHLNSEMRGEDSVLLAPYLMESVVRRHDAFRKSGSTSAAESAPLCTPRGRQRAAVATILSPRRRVPARVVDRGPDAAPSHSSGSCSEPSPLAGGGAPSTSRQVGPASSPARVAELLARSPPASEPSSASSVSAASSTFPRSLPIGQLSRGHGPLQFRVRGGPRRRSAPAPSKPTGRGGQRPRHRSLRATLGRRTDPFHRPCRDGVRCPDVSRLTCRDGPSAKRGSAGRGRRGRSRRPLSRPAARGSAPGRPSRTPPRRTPRQ</sequence>
<protein>
    <submittedName>
        <fullName evidence="6">Uncharacterized protein</fullName>
    </submittedName>
</protein>
<gene>
    <name evidence="6" type="ORF">THAOC_00373</name>
</gene>
<dbReference type="AlphaFoldDB" id="K0TRG8"/>
<proteinExistence type="predicted"/>
<feature type="non-terminal residue" evidence="6">
    <location>
        <position position="802"/>
    </location>
</feature>
<reference evidence="6 7" key="1">
    <citation type="journal article" date="2012" name="Genome Biol.">
        <title>Genome and low-iron response of an oceanic diatom adapted to chronic iron limitation.</title>
        <authorList>
            <person name="Lommer M."/>
            <person name="Specht M."/>
            <person name="Roy A.S."/>
            <person name="Kraemer L."/>
            <person name="Andreson R."/>
            <person name="Gutowska M.A."/>
            <person name="Wolf J."/>
            <person name="Bergner S.V."/>
            <person name="Schilhabel M.B."/>
            <person name="Klostermeier U.C."/>
            <person name="Beiko R.G."/>
            <person name="Rosenstiel P."/>
            <person name="Hippler M."/>
            <person name="Laroche J."/>
        </authorList>
    </citation>
    <scope>NUCLEOTIDE SEQUENCE [LARGE SCALE GENOMIC DNA]</scope>
    <source>
        <strain evidence="6 7">CCMP1005</strain>
    </source>
</reference>
<evidence type="ECO:0000256" key="4">
    <source>
        <dbReference type="SAM" id="Coils"/>
    </source>
</evidence>
<name>K0TRG8_THAOC</name>
<feature type="compositionally biased region" description="Low complexity" evidence="5">
    <location>
        <begin position="779"/>
        <end position="792"/>
    </location>
</feature>
<comment type="caution">
    <text evidence="6">The sequence shown here is derived from an EMBL/GenBank/DDBJ whole genome shotgun (WGS) entry which is preliminary data.</text>
</comment>
<evidence type="ECO:0000256" key="3">
    <source>
        <dbReference type="ARBA" id="ARBA00022737"/>
    </source>
</evidence>
<dbReference type="InterPro" id="IPR032675">
    <property type="entry name" value="LRR_dom_sf"/>
</dbReference>
<dbReference type="GO" id="GO:0006913">
    <property type="term" value="P:nucleocytoplasmic transport"/>
    <property type="evidence" value="ECO:0007669"/>
    <property type="project" value="TreeGrafter"/>
</dbReference>
<dbReference type="GO" id="GO:0005829">
    <property type="term" value="C:cytosol"/>
    <property type="evidence" value="ECO:0007669"/>
    <property type="project" value="TreeGrafter"/>
</dbReference>
<dbReference type="SUPFAM" id="SSF52047">
    <property type="entry name" value="RNI-like"/>
    <property type="match status" value="1"/>
</dbReference>
<dbReference type="Proteomes" id="UP000266841">
    <property type="component" value="Unassembled WGS sequence"/>
</dbReference>
<dbReference type="PANTHER" id="PTHR24113:SF12">
    <property type="entry name" value="RAN GTPASE-ACTIVATING PROTEIN 1"/>
    <property type="match status" value="1"/>
</dbReference>
<dbReference type="OrthoDB" id="192312at2759"/>
<feature type="region of interest" description="Disordered" evidence="5">
    <location>
        <begin position="571"/>
        <end position="802"/>
    </location>
</feature>
<dbReference type="Gene3D" id="3.80.10.10">
    <property type="entry name" value="Ribonuclease Inhibitor"/>
    <property type="match status" value="1"/>
</dbReference>
<evidence type="ECO:0000313" key="6">
    <source>
        <dbReference type="EMBL" id="EJK77772.1"/>
    </source>
</evidence>
<evidence type="ECO:0000256" key="5">
    <source>
        <dbReference type="SAM" id="MobiDB-lite"/>
    </source>
</evidence>
<dbReference type="InterPro" id="IPR027038">
    <property type="entry name" value="RanGap"/>
</dbReference>
<dbReference type="GO" id="GO:0031267">
    <property type="term" value="F:small GTPase binding"/>
    <property type="evidence" value="ECO:0007669"/>
    <property type="project" value="TreeGrafter"/>
</dbReference>
<dbReference type="PANTHER" id="PTHR24113">
    <property type="entry name" value="RAN GTPASE-ACTIVATING PROTEIN 1"/>
    <property type="match status" value="1"/>
</dbReference>
<dbReference type="GO" id="GO:0048471">
    <property type="term" value="C:perinuclear region of cytoplasm"/>
    <property type="evidence" value="ECO:0007669"/>
    <property type="project" value="TreeGrafter"/>
</dbReference>
<evidence type="ECO:0000256" key="1">
    <source>
        <dbReference type="ARBA" id="ARBA00022468"/>
    </source>
</evidence>
<keyword evidence="3" id="KW-0677">Repeat</keyword>
<accession>K0TRG8</accession>
<dbReference type="SMART" id="SM00368">
    <property type="entry name" value="LRR_RI"/>
    <property type="match status" value="2"/>
</dbReference>
<feature type="coiled-coil region" evidence="4">
    <location>
        <begin position="147"/>
        <end position="174"/>
    </location>
</feature>
<feature type="compositionally biased region" description="Basic and acidic residues" evidence="5">
    <location>
        <begin position="732"/>
        <end position="746"/>
    </location>
</feature>
<dbReference type="EMBL" id="AGNL01000432">
    <property type="protein sequence ID" value="EJK77772.1"/>
    <property type="molecule type" value="Genomic_DNA"/>
</dbReference>
<organism evidence="6 7">
    <name type="scientific">Thalassiosira oceanica</name>
    <name type="common">Marine diatom</name>
    <dbReference type="NCBI Taxonomy" id="159749"/>
    <lineage>
        <taxon>Eukaryota</taxon>
        <taxon>Sar</taxon>
        <taxon>Stramenopiles</taxon>
        <taxon>Ochrophyta</taxon>
        <taxon>Bacillariophyta</taxon>
        <taxon>Coscinodiscophyceae</taxon>
        <taxon>Thalassiosirophycidae</taxon>
        <taxon>Thalassiosirales</taxon>
        <taxon>Thalassiosiraceae</taxon>
        <taxon>Thalassiosira</taxon>
    </lineage>
</organism>
<keyword evidence="7" id="KW-1185">Reference proteome</keyword>
<feature type="compositionally biased region" description="Low complexity" evidence="5">
    <location>
        <begin position="618"/>
        <end position="630"/>
    </location>
</feature>
<keyword evidence="2" id="KW-0433">Leucine-rich repeat</keyword>
<evidence type="ECO:0000313" key="7">
    <source>
        <dbReference type="Proteomes" id="UP000266841"/>
    </source>
</evidence>
<feature type="compositionally biased region" description="Basic residues" evidence="5">
    <location>
        <begin position="768"/>
        <end position="778"/>
    </location>
</feature>
<keyword evidence="1" id="KW-0343">GTPase activation</keyword>